<accession>A0AAW1IDI7</accession>
<sequence length="149" mass="17321">MKSWKHNHAVFQELIVIRMEEGPMLHLLSCSSAKDNWSKLKTVYDKKSAVSIHLLHQKFFSLNVGNETASAYISKIEEIRNKLEQAGEELSDKMVITEVLMQLPDEYKHFRYTWESVSQDKQTLEELTSRLLIEEERCKVSEGATAFRS</sequence>
<dbReference type="Proteomes" id="UP001458880">
    <property type="component" value="Unassembled WGS sequence"/>
</dbReference>
<evidence type="ECO:0000313" key="1">
    <source>
        <dbReference type="EMBL" id="KAK9687529.1"/>
    </source>
</evidence>
<dbReference type="PANTHER" id="PTHR47481:SF31">
    <property type="entry name" value="OS01G0873500 PROTEIN"/>
    <property type="match status" value="1"/>
</dbReference>
<reference evidence="1 2" key="1">
    <citation type="journal article" date="2024" name="BMC Genomics">
        <title>De novo assembly and annotation of Popillia japonica's genome with initial clues to its potential as an invasive pest.</title>
        <authorList>
            <person name="Cucini C."/>
            <person name="Boschi S."/>
            <person name="Funari R."/>
            <person name="Cardaioli E."/>
            <person name="Iannotti N."/>
            <person name="Marturano G."/>
            <person name="Paoli F."/>
            <person name="Bruttini M."/>
            <person name="Carapelli A."/>
            <person name="Frati F."/>
            <person name="Nardi F."/>
        </authorList>
    </citation>
    <scope>NUCLEOTIDE SEQUENCE [LARGE SCALE GENOMIC DNA]</scope>
    <source>
        <strain evidence="1">DMR45628</strain>
    </source>
</reference>
<dbReference type="EMBL" id="JASPKY010000635">
    <property type="protein sequence ID" value="KAK9687529.1"/>
    <property type="molecule type" value="Genomic_DNA"/>
</dbReference>
<organism evidence="1 2">
    <name type="scientific">Popillia japonica</name>
    <name type="common">Japanese beetle</name>
    <dbReference type="NCBI Taxonomy" id="7064"/>
    <lineage>
        <taxon>Eukaryota</taxon>
        <taxon>Metazoa</taxon>
        <taxon>Ecdysozoa</taxon>
        <taxon>Arthropoda</taxon>
        <taxon>Hexapoda</taxon>
        <taxon>Insecta</taxon>
        <taxon>Pterygota</taxon>
        <taxon>Neoptera</taxon>
        <taxon>Endopterygota</taxon>
        <taxon>Coleoptera</taxon>
        <taxon>Polyphaga</taxon>
        <taxon>Scarabaeiformia</taxon>
        <taxon>Scarabaeidae</taxon>
        <taxon>Rutelinae</taxon>
        <taxon>Popillia</taxon>
    </lineage>
</organism>
<protein>
    <submittedName>
        <fullName evidence="1">Uncharacterized protein</fullName>
    </submittedName>
</protein>
<comment type="caution">
    <text evidence="1">The sequence shown here is derived from an EMBL/GenBank/DDBJ whole genome shotgun (WGS) entry which is preliminary data.</text>
</comment>
<keyword evidence="2" id="KW-1185">Reference proteome</keyword>
<dbReference type="AlphaFoldDB" id="A0AAW1IDI7"/>
<dbReference type="Pfam" id="PF14223">
    <property type="entry name" value="Retrotran_gag_2"/>
    <property type="match status" value="1"/>
</dbReference>
<evidence type="ECO:0000313" key="2">
    <source>
        <dbReference type="Proteomes" id="UP001458880"/>
    </source>
</evidence>
<proteinExistence type="predicted"/>
<dbReference type="PANTHER" id="PTHR47481">
    <property type="match status" value="1"/>
</dbReference>
<name>A0AAW1IDI7_POPJA</name>
<gene>
    <name evidence="1" type="ORF">QE152_g36190</name>
</gene>